<keyword evidence="2 6" id="KW-0479">Metal-binding</keyword>
<dbReference type="InterPro" id="IPR000571">
    <property type="entry name" value="Znf_CCCH"/>
</dbReference>
<dbReference type="GO" id="GO:0008270">
    <property type="term" value="F:zinc ion binding"/>
    <property type="evidence" value="ECO:0007669"/>
    <property type="project" value="UniProtKB-KW"/>
</dbReference>
<evidence type="ECO:0000259" key="8">
    <source>
        <dbReference type="PROSITE" id="PS50171"/>
    </source>
</evidence>
<accession>A0A0K8U9H0</accession>
<dbReference type="PROSITE" id="PS50171">
    <property type="entry name" value="ZF_MATRIN"/>
    <property type="match status" value="1"/>
</dbReference>
<dbReference type="GO" id="GO:0005689">
    <property type="term" value="C:U12-type spliceosomal complex"/>
    <property type="evidence" value="ECO:0007669"/>
    <property type="project" value="TreeGrafter"/>
</dbReference>
<keyword evidence="5" id="KW-0539">Nucleus</keyword>
<keyword evidence="3 6" id="KW-0863">Zinc-finger</keyword>
<proteinExistence type="predicted"/>
<dbReference type="InterPro" id="IPR013085">
    <property type="entry name" value="U1-CZ_Znf_C2H2"/>
</dbReference>
<protein>
    <submittedName>
        <fullName evidence="9">Zinc finger matrin-type protein 5</fullName>
    </submittedName>
</protein>
<evidence type="ECO:0000256" key="6">
    <source>
        <dbReference type="PROSITE-ProRule" id="PRU00723"/>
    </source>
</evidence>
<gene>
    <name evidence="9" type="primary">Zmat5_1</name>
    <name evidence="9" type="ORF">c0_g1_i1</name>
</gene>
<evidence type="ECO:0000313" key="9">
    <source>
        <dbReference type="EMBL" id="JAI23289.1"/>
    </source>
</evidence>
<dbReference type="AlphaFoldDB" id="A0A0K8U9H0"/>
<dbReference type="OrthoDB" id="2417221at2759"/>
<reference evidence="9" key="1">
    <citation type="submission" date="2015-06" db="EMBL/GenBank/DDBJ databases">
        <authorList>
            <person name="Hoefler B.C."/>
            <person name="Straight P.D."/>
        </authorList>
    </citation>
    <scope>NUCLEOTIDE SEQUENCE</scope>
</reference>
<comment type="subcellular location">
    <subcellularLocation>
        <location evidence="1">Nucleus</location>
    </subcellularLocation>
</comment>
<dbReference type="InterPro" id="IPR036236">
    <property type="entry name" value="Znf_C2H2_sf"/>
</dbReference>
<evidence type="ECO:0000256" key="2">
    <source>
        <dbReference type="ARBA" id="ARBA00022723"/>
    </source>
</evidence>
<dbReference type="PANTHER" id="PTHR16465">
    <property type="entry name" value="NUCLEASE-RELATED"/>
    <property type="match status" value="1"/>
</dbReference>
<dbReference type="PANTHER" id="PTHR16465:SF0">
    <property type="entry name" value="ZINC FINGER MATRIN-TYPE PROTEIN 5"/>
    <property type="match status" value="1"/>
</dbReference>
<dbReference type="GO" id="GO:0003676">
    <property type="term" value="F:nucleic acid binding"/>
    <property type="evidence" value="ECO:0007669"/>
    <property type="project" value="InterPro"/>
</dbReference>
<evidence type="ECO:0000256" key="1">
    <source>
        <dbReference type="ARBA" id="ARBA00004123"/>
    </source>
</evidence>
<dbReference type="InterPro" id="IPR000690">
    <property type="entry name" value="Matrin/U1-C_Znf_C2H2"/>
</dbReference>
<evidence type="ECO:0000256" key="5">
    <source>
        <dbReference type="ARBA" id="ARBA00023242"/>
    </source>
</evidence>
<sequence>MGGKSFYCDYCCCFLKNDVNVRKTHNSGLTHNMAKLRYMRRFEGECAWKGVPPNYYDTHILTDPRKVLEQEVNKEPCTRYLNGKYCKFDLMCKSTHYNDEQLEQLRKIVKRLEKVQRPRVNSKLKTVQKIMLPWYRYNKKSNKTMNIRRLPESLKPINFDRINDDCLTLEWG</sequence>
<organism evidence="9">
    <name type="scientific">Bactrocera latifrons</name>
    <name type="common">Malaysian fruit fly</name>
    <name type="synonym">Chaetodacus latifrons</name>
    <dbReference type="NCBI Taxonomy" id="174628"/>
    <lineage>
        <taxon>Eukaryota</taxon>
        <taxon>Metazoa</taxon>
        <taxon>Ecdysozoa</taxon>
        <taxon>Arthropoda</taxon>
        <taxon>Hexapoda</taxon>
        <taxon>Insecta</taxon>
        <taxon>Pterygota</taxon>
        <taxon>Neoptera</taxon>
        <taxon>Endopterygota</taxon>
        <taxon>Diptera</taxon>
        <taxon>Brachycera</taxon>
        <taxon>Muscomorpha</taxon>
        <taxon>Tephritoidea</taxon>
        <taxon>Tephritidae</taxon>
        <taxon>Bactrocera</taxon>
        <taxon>Bactrocera</taxon>
    </lineage>
</organism>
<keyword evidence="4 6" id="KW-0862">Zinc</keyword>
<feature type="domain" description="Matrin-type" evidence="8">
    <location>
        <begin position="6"/>
        <end position="37"/>
    </location>
</feature>
<dbReference type="SUPFAM" id="SSF57667">
    <property type="entry name" value="beta-beta-alpha zinc fingers"/>
    <property type="match status" value="1"/>
</dbReference>
<dbReference type="EMBL" id="GDHF01029025">
    <property type="protein sequence ID" value="JAI23289.1"/>
    <property type="molecule type" value="Transcribed_RNA"/>
</dbReference>
<dbReference type="Gene3D" id="3.30.160.60">
    <property type="entry name" value="Classic Zinc Finger"/>
    <property type="match status" value="1"/>
</dbReference>
<name>A0A0K8U9H0_BACLA</name>
<evidence type="ECO:0000256" key="3">
    <source>
        <dbReference type="ARBA" id="ARBA00022771"/>
    </source>
</evidence>
<evidence type="ECO:0000259" key="7">
    <source>
        <dbReference type="PROSITE" id="PS50103"/>
    </source>
</evidence>
<feature type="domain" description="C3H1-type" evidence="7">
    <location>
        <begin position="71"/>
        <end position="99"/>
    </location>
</feature>
<dbReference type="PROSITE" id="PS50103">
    <property type="entry name" value="ZF_C3H1"/>
    <property type="match status" value="1"/>
</dbReference>
<evidence type="ECO:0000256" key="4">
    <source>
        <dbReference type="ARBA" id="ARBA00022833"/>
    </source>
</evidence>
<feature type="zinc finger region" description="C3H1-type" evidence="6">
    <location>
        <begin position="71"/>
        <end position="99"/>
    </location>
</feature>
<dbReference type="Pfam" id="PF06220">
    <property type="entry name" value="zf-U1"/>
    <property type="match status" value="1"/>
</dbReference>